<dbReference type="Pfam" id="PF02350">
    <property type="entry name" value="Epimerase_2"/>
    <property type="match status" value="1"/>
</dbReference>
<evidence type="ECO:0000256" key="2">
    <source>
        <dbReference type="ARBA" id="ARBA00036080"/>
    </source>
</evidence>
<reference evidence="7 8" key="1">
    <citation type="submission" date="2019-03" db="EMBL/GenBank/DDBJ databases">
        <authorList>
            <consortium name="Pathogen Informatics"/>
        </authorList>
    </citation>
    <scope>NUCLEOTIDE SEQUENCE [LARGE SCALE GENOMIC DNA]</scope>
    <source>
        <strain evidence="7 8">NCTC12126</strain>
    </source>
</reference>
<dbReference type="InterPro" id="IPR029767">
    <property type="entry name" value="WecB-like"/>
</dbReference>
<dbReference type="EMBL" id="CAADIW010000004">
    <property type="protein sequence ID" value="VFS14238.1"/>
    <property type="molecule type" value="Genomic_DNA"/>
</dbReference>
<organism evidence="7 8">
    <name type="scientific">Enterobacter cancerogenus</name>
    <dbReference type="NCBI Taxonomy" id="69218"/>
    <lineage>
        <taxon>Bacteria</taxon>
        <taxon>Pseudomonadati</taxon>
        <taxon>Pseudomonadota</taxon>
        <taxon>Gammaproteobacteria</taxon>
        <taxon>Enterobacterales</taxon>
        <taxon>Enterobacteriaceae</taxon>
        <taxon>Enterobacter</taxon>
        <taxon>Enterobacter cloacae complex</taxon>
    </lineage>
</organism>
<dbReference type="EC" id="5.1.3.14" evidence="4"/>
<evidence type="ECO:0000259" key="6">
    <source>
        <dbReference type="Pfam" id="PF02350"/>
    </source>
</evidence>
<protein>
    <recommendedName>
        <fullName evidence="4">UDP-N-acetylglucosamine 2-epimerase (non-hydrolyzing)</fullName>
        <ecNumber evidence="4">5.1.3.14</ecNumber>
    </recommendedName>
</protein>
<comment type="catalytic activity">
    <reaction evidence="2">
        <text>UDP-N-acetyl-alpha-D-glucosamine = UDP-N-acetyl-alpha-D-mannosamine</text>
        <dbReference type="Rhea" id="RHEA:17213"/>
        <dbReference type="ChEBI" id="CHEBI:57705"/>
        <dbReference type="ChEBI" id="CHEBI:68623"/>
        <dbReference type="EC" id="5.1.3.14"/>
    </reaction>
</comment>
<gene>
    <name evidence="7" type="primary">wecB_5</name>
    <name evidence="7" type="ORF">NCTC12126_00802</name>
</gene>
<dbReference type="Gene3D" id="3.40.50.2000">
    <property type="entry name" value="Glycogen Phosphorylase B"/>
    <property type="match status" value="2"/>
</dbReference>
<accession>A0A484WQN2</accession>
<evidence type="ECO:0000256" key="5">
    <source>
        <dbReference type="RuleBase" id="RU003513"/>
    </source>
</evidence>
<dbReference type="PANTHER" id="PTHR43174">
    <property type="entry name" value="UDP-N-ACETYLGLUCOSAMINE 2-EPIMERASE"/>
    <property type="match status" value="1"/>
</dbReference>
<evidence type="ECO:0000313" key="8">
    <source>
        <dbReference type="Proteomes" id="UP000351155"/>
    </source>
</evidence>
<proteinExistence type="inferred from homology"/>
<dbReference type="AlphaFoldDB" id="A0A484WQN2"/>
<name>A0A484WQN2_9ENTR</name>
<evidence type="ECO:0000256" key="4">
    <source>
        <dbReference type="ARBA" id="ARBA00038858"/>
    </source>
</evidence>
<feature type="domain" description="UDP-N-acetylglucosamine 2-epimerase" evidence="6">
    <location>
        <begin position="1"/>
        <end position="54"/>
    </location>
</feature>
<evidence type="ECO:0000256" key="3">
    <source>
        <dbReference type="ARBA" id="ARBA00038209"/>
    </source>
</evidence>
<dbReference type="PANTHER" id="PTHR43174:SF2">
    <property type="entry name" value="UDP-N-ACETYLGLUCOSAMINE 2-EPIMERASE"/>
    <property type="match status" value="1"/>
</dbReference>
<dbReference type="InterPro" id="IPR003331">
    <property type="entry name" value="UDP_GlcNAc_Epimerase_2_dom"/>
</dbReference>
<evidence type="ECO:0000256" key="1">
    <source>
        <dbReference type="ARBA" id="ARBA00023235"/>
    </source>
</evidence>
<dbReference type="GO" id="GO:0008761">
    <property type="term" value="F:UDP-N-acetylglucosamine 2-epimerase activity"/>
    <property type="evidence" value="ECO:0007669"/>
    <property type="project" value="UniProtKB-EC"/>
</dbReference>
<dbReference type="SUPFAM" id="SSF53756">
    <property type="entry name" value="UDP-Glycosyltransferase/glycogen phosphorylase"/>
    <property type="match status" value="1"/>
</dbReference>
<keyword evidence="1 5" id="KW-0413">Isomerase</keyword>
<sequence length="60" mass="6683">MKAGTVRLVGTDPQRIVEEVTRLLHDEEAYQAMSKAHNPYGDGQACGRILHALKHNRVSL</sequence>
<comment type="similarity">
    <text evidence="3 5">Belongs to the UDP-N-acetylglucosamine 2-epimerase family.</text>
</comment>
<dbReference type="Proteomes" id="UP000351155">
    <property type="component" value="Unassembled WGS sequence"/>
</dbReference>
<evidence type="ECO:0000313" key="7">
    <source>
        <dbReference type="EMBL" id="VFS14238.1"/>
    </source>
</evidence>